<evidence type="ECO:0000313" key="1">
    <source>
        <dbReference type="EMBL" id="MCP9762087.1"/>
    </source>
</evidence>
<protein>
    <submittedName>
        <fullName evidence="1">Uncharacterized protein</fullName>
    </submittedName>
</protein>
<comment type="caution">
    <text evidence="1">The sequence shown here is derived from an EMBL/GenBank/DDBJ whole genome shotgun (WGS) entry which is preliminary data.</text>
</comment>
<gene>
    <name evidence="1" type="ORF">EGI31_03910</name>
</gene>
<dbReference type="EMBL" id="RJUF01000005">
    <property type="protein sequence ID" value="MCP9762087.1"/>
    <property type="molecule type" value="Genomic_DNA"/>
</dbReference>
<sequence>MKKFIFSFLLLIGVFSKSHGQNLRTFNTINFTTNLSSRIHNYSFSVGEMMQIKKKVPFRILVAAQYTGKISKKGFWPGNNNNGIGFNLKQNVFTSNINLPVGGEIYYKNIGLGLVQEIVNFNISKSFDSTKVDIPANHEIKTNRFSHIFSAKNNLNSTFYLVYTLSDSFSLKLGLNRGNDLFNYYQSSKKIGFSKITDNSIFISIRTNIEK</sequence>
<accession>A0AAE3GZU4</accession>
<evidence type="ECO:0000313" key="2">
    <source>
        <dbReference type="Proteomes" id="UP001204144"/>
    </source>
</evidence>
<dbReference type="Proteomes" id="UP001204144">
    <property type="component" value="Unassembled WGS sequence"/>
</dbReference>
<keyword evidence="2" id="KW-1185">Reference proteome</keyword>
<dbReference type="RefSeq" id="WP_255035838.1">
    <property type="nucleotide sequence ID" value="NZ_RJUF01000005.1"/>
</dbReference>
<dbReference type="AlphaFoldDB" id="A0AAE3GZU4"/>
<proteinExistence type="predicted"/>
<name>A0AAE3GZU4_9BACT</name>
<organism evidence="1 2">
    <name type="scientific">Lacihabitans soyangensis</name>
    <dbReference type="NCBI Taxonomy" id="869394"/>
    <lineage>
        <taxon>Bacteria</taxon>
        <taxon>Pseudomonadati</taxon>
        <taxon>Bacteroidota</taxon>
        <taxon>Cytophagia</taxon>
        <taxon>Cytophagales</taxon>
        <taxon>Leadbetterellaceae</taxon>
        <taxon>Lacihabitans</taxon>
    </lineage>
</organism>
<reference evidence="1 2" key="1">
    <citation type="submission" date="2018-11" db="EMBL/GenBank/DDBJ databases">
        <title>Novel bacteria species description.</title>
        <authorList>
            <person name="Han J.-H."/>
        </authorList>
    </citation>
    <scope>NUCLEOTIDE SEQUENCE [LARGE SCALE GENOMIC DNA]</scope>
    <source>
        <strain evidence="1 2">KCTC23259</strain>
    </source>
</reference>